<dbReference type="AlphaFoldDB" id="A0AAN9YWP0"/>
<feature type="compositionally biased region" description="Basic and acidic residues" evidence="1">
    <location>
        <begin position="130"/>
        <end position="147"/>
    </location>
</feature>
<evidence type="ECO:0000313" key="3">
    <source>
        <dbReference type="Proteomes" id="UP001320420"/>
    </source>
</evidence>
<name>A0AAN9YWP0_9PEZI</name>
<dbReference type="EMBL" id="JAKJXP020000002">
    <property type="protein sequence ID" value="KAK7757397.1"/>
    <property type="molecule type" value="Genomic_DNA"/>
</dbReference>
<dbReference type="Proteomes" id="UP001320420">
    <property type="component" value="Unassembled WGS sequence"/>
</dbReference>
<evidence type="ECO:0000313" key="2">
    <source>
        <dbReference type="EMBL" id="KAK7757397.1"/>
    </source>
</evidence>
<proteinExistence type="predicted"/>
<keyword evidence="3" id="KW-1185">Reference proteome</keyword>
<feature type="compositionally biased region" description="Low complexity" evidence="1">
    <location>
        <begin position="93"/>
        <end position="121"/>
    </location>
</feature>
<reference evidence="2 3" key="1">
    <citation type="submission" date="2024-02" db="EMBL/GenBank/DDBJ databases">
        <title>De novo assembly and annotation of 12 fungi associated with fruit tree decline syndrome in Ontario, Canada.</title>
        <authorList>
            <person name="Sulman M."/>
            <person name="Ellouze W."/>
            <person name="Ilyukhin E."/>
        </authorList>
    </citation>
    <scope>NUCLEOTIDE SEQUENCE [LARGE SCALE GENOMIC DNA]</scope>
    <source>
        <strain evidence="2 3">M11/M66-122</strain>
    </source>
</reference>
<organism evidence="2 3">
    <name type="scientific">Diatrype stigma</name>
    <dbReference type="NCBI Taxonomy" id="117547"/>
    <lineage>
        <taxon>Eukaryota</taxon>
        <taxon>Fungi</taxon>
        <taxon>Dikarya</taxon>
        <taxon>Ascomycota</taxon>
        <taxon>Pezizomycotina</taxon>
        <taxon>Sordariomycetes</taxon>
        <taxon>Xylariomycetidae</taxon>
        <taxon>Xylariales</taxon>
        <taxon>Diatrypaceae</taxon>
        <taxon>Diatrype</taxon>
    </lineage>
</organism>
<gene>
    <name evidence="2" type="primary">PTH2</name>
    <name evidence="2" type="ORF">SLS62_000409</name>
</gene>
<protein>
    <submittedName>
        <fullName evidence="2">Gluconate transport-inducing protein</fullName>
    </submittedName>
</protein>
<accession>A0AAN9YWP0</accession>
<feature type="compositionally biased region" description="Polar residues" evidence="1">
    <location>
        <begin position="63"/>
        <end position="83"/>
    </location>
</feature>
<feature type="compositionally biased region" description="Pro residues" evidence="1">
    <location>
        <begin position="45"/>
        <end position="58"/>
    </location>
</feature>
<sequence>MAPHPSHAPLAPTLSPRAHQLQIQAAQAVMIDPRLATTSARNPQGPLPAMPAAPPRLTPPRTQSVSPPRTANSETNNGLNKASLSALLLHPTPANSEPNSANPANPNSANSSPRAVTTGTTGPPPATNDMSREDFKALRSLDRKFCI</sequence>
<comment type="caution">
    <text evidence="2">The sequence shown here is derived from an EMBL/GenBank/DDBJ whole genome shotgun (WGS) entry which is preliminary data.</text>
</comment>
<evidence type="ECO:0000256" key="1">
    <source>
        <dbReference type="SAM" id="MobiDB-lite"/>
    </source>
</evidence>
<feature type="region of interest" description="Disordered" evidence="1">
    <location>
        <begin position="32"/>
        <end position="147"/>
    </location>
</feature>